<dbReference type="Pfam" id="PF00149">
    <property type="entry name" value="Metallophos"/>
    <property type="match status" value="1"/>
</dbReference>
<evidence type="ECO:0000256" key="4">
    <source>
        <dbReference type="SAM" id="Phobius"/>
    </source>
</evidence>
<dbReference type="InterPro" id="IPR008963">
    <property type="entry name" value="Purple_acid_Pase-like_N"/>
</dbReference>
<feature type="signal peptide" evidence="3">
    <location>
        <begin position="1"/>
        <end position="25"/>
    </location>
</feature>
<evidence type="ECO:0000259" key="5">
    <source>
        <dbReference type="Pfam" id="PF00149"/>
    </source>
</evidence>
<feature type="transmembrane region" description="Helical" evidence="4">
    <location>
        <begin position="480"/>
        <end position="503"/>
    </location>
</feature>
<feature type="domain" description="Purple acid phosphatase N-terminal" evidence="7">
    <location>
        <begin position="52"/>
        <end position="143"/>
    </location>
</feature>
<dbReference type="EC" id="3.1.3.2" evidence="3"/>
<feature type="domain" description="Purple acid phosphatase C-terminal" evidence="6">
    <location>
        <begin position="372"/>
        <end position="437"/>
    </location>
</feature>
<evidence type="ECO:0000256" key="1">
    <source>
        <dbReference type="ARBA" id="ARBA00022729"/>
    </source>
</evidence>
<dbReference type="InterPro" id="IPR029052">
    <property type="entry name" value="Metallo-depent_PP-like"/>
</dbReference>
<feature type="domain" description="Calcineurin-like phosphoesterase" evidence="5">
    <location>
        <begin position="154"/>
        <end position="351"/>
    </location>
</feature>
<accession>A0AAV4BR92</accession>
<dbReference type="Pfam" id="PF14008">
    <property type="entry name" value="Metallophos_C"/>
    <property type="match status" value="1"/>
</dbReference>
<reference evidence="8 9" key="1">
    <citation type="journal article" date="2021" name="Elife">
        <title>Chloroplast acquisition without the gene transfer in kleptoplastic sea slugs, Plakobranchus ocellatus.</title>
        <authorList>
            <person name="Maeda T."/>
            <person name="Takahashi S."/>
            <person name="Yoshida T."/>
            <person name="Shimamura S."/>
            <person name="Takaki Y."/>
            <person name="Nagai Y."/>
            <person name="Toyoda A."/>
            <person name="Suzuki Y."/>
            <person name="Arimoto A."/>
            <person name="Ishii H."/>
            <person name="Satoh N."/>
            <person name="Nishiyama T."/>
            <person name="Hasebe M."/>
            <person name="Maruyama T."/>
            <person name="Minagawa J."/>
            <person name="Obokata J."/>
            <person name="Shigenobu S."/>
        </authorList>
    </citation>
    <scope>NUCLEOTIDE SEQUENCE [LARGE SCALE GENOMIC DNA]</scope>
</reference>
<keyword evidence="3" id="KW-0378">Hydrolase</keyword>
<keyword evidence="4" id="KW-1133">Transmembrane helix</keyword>
<evidence type="ECO:0000259" key="7">
    <source>
        <dbReference type="Pfam" id="PF16656"/>
    </source>
</evidence>
<dbReference type="Gene3D" id="3.60.21.10">
    <property type="match status" value="1"/>
</dbReference>
<dbReference type="PANTHER" id="PTHR45867:SF10">
    <property type="entry name" value="PURPLE ACID PHOSPHATASE"/>
    <property type="match status" value="1"/>
</dbReference>
<dbReference type="Pfam" id="PF16656">
    <property type="entry name" value="Pur_ac_phosph_N"/>
    <property type="match status" value="1"/>
</dbReference>
<dbReference type="Gene3D" id="2.60.40.380">
    <property type="entry name" value="Purple acid phosphatase-like, N-terminal"/>
    <property type="match status" value="1"/>
</dbReference>
<dbReference type="EMBL" id="BLXT01005252">
    <property type="protein sequence ID" value="GFO21328.1"/>
    <property type="molecule type" value="Genomic_DNA"/>
</dbReference>
<gene>
    <name evidence="8" type="ORF">PoB_004783300</name>
</gene>
<evidence type="ECO:0000259" key="6">
    <source>
        <dbReference type="Pfam" id="PF14008"/>
    </source>
</evidence>
<name>A0AAV4BR92_9GAST</name>
<dbReference type="GO" id="GO:0046872">
    <property type="term" value="F:metal ion binding"/>
    <property type="evidence" value="ECO:0007669"/>
    <property type="project" value="InterPro"/>
</dbReference>
<keyword evidence="4" id="KW-0812">Transmembrane</keyword>
<keyword evidence="1 3" id="KW-0732">Signal</keyword>
<dbReference type="AlphaFoldDB" id="A0AAV4BR92"/>
<evidence type="ECO:0000313" key="9">
    <source>
        <dbReference type="Proteomes" id="UP000735302"/>
    </source>
</evidence>
<dbReference type="SUPFAM" id="SSF49363">
    <property type="entry name" value="Purple acid phosphatase, N-terminal domain"/>
    <property type="match status" value="1"/>
</dbReference>
<protein>
    <recommendedName>
        <fullName evidence="3">Purple acid phosphatase</fullName>
        <ecNumber evidence="3">3.1.3.2</ecNumber>
    </recommendedName>
</protein>
<organism evidence="8 9">
    <name type="scientific">Plakobranchus ocellatus</name>
    <dbReference type="NCBI Taxonomy" id="259542"/>
    <lineage>
        <taxon>Eukaryota</taxon>
        <taxon>Metazoa</taxon>
        <taxon>Spiralia</taxon>
        <taxon>Lophotrochozoa</taxon>
        <taxon>Mollusca</taxon>
        <taxon>Gastropoda</taxon>
        <taxon>Heterobranchia</taxon>
        <taxon>Euthyneura</taxon>
        <taxon>Panpulmonata</taxon>
        <taxon>Sacoglossa</taxon>
        <taxon>Placobranchoidea</taxon>
        <taxon>Plakobranchidae</taxon>
        <taxon>Plakobranchus</taxon>
    </lineage>
</organism>
<dbReference type="CDD" id="cd00839">
    <property type="entry name" value="MPP_PAPs"/>
    <property type="match status" value="1"/>
</dbReference>
<dbReference type="InterPro" id="IPR025733">
    <property type="entry name" value="PAPs_C"/>
</dbReference>
<dbReference type="PANTHER" id="PTHR45867">
    <property type="entry name" value="PURPLE ACID PHOSPHATASE"/>
    <property type="match status" value="1"/>
</dbReference>
<dbReference type="GO" id="GO:0003993">
    <property type="term" value="F:acid phosphatase activity"/>
    <property type="evidence" value="ECO:0007669"/>
    <property type="project" value="UniProtKB-EC"/>
</dbReference>
<proteinExistence type="inferred from homology"/>
<keyword evidence="4" id="KW-0472">Membrane</keyword>
<comment type="catalytic activity">
    <reaction evidence="3">
        <text>a phosphate monoester + H2O = an alcohol + phosphate</text>
        <dbReference type="Rhea" id="RHEA:15017"/>
        <dbReference type="ChEBI" id="CHEBI:15377"/>
        <dbReference type="ChEBI" id="CHEBI:30879"/>
        <dbReference type="ChEBI" id="CHEBI:43474"/>
        <dbReference type="ChEBI" id="CHEBI:67140"/>
        <dbReference type="EC" id="3.1.3.2"/>
    </reaction>
</comment>
<dbReference type="InterPro" id="IPR041792">
    <property type="entry name" value="MPP_PAP"/>
</dbReference>
<evidence type="ECO:0000256" key="3">
    <source>
        <dbReference type="RuleBase" id="RU361203"/>
    </source>
</evidence>
<evidence type="ECO:0000313" key="8">
    <source>
        <dbReference type="EMBL" id="GFO21328.1"/>
    </source>
</evidence>
<keyword evidence="9" id="KW-1185">Reference proteome</keyword>
<evidence type="ECO:0000256" key="2">
    <source>
        <dbReference type="ARBA" id="ARBA00023180"/>
    </source>
</evidence>
<comment type="caution">
    <text evidence="8">The sequence shown here is derived from an EMBL/GenBank/DDBJ whole genome shotgun (WGS) entry which is preliminary data.</text>
</comment>
<dbReference type="SUPFAM" id="SSF56300">
    <property type="entry name" value="Metallo-dependent phosphatases"/>
    <property type="match status" value="1"/>
</dbReference>
<keyword evidence="2" id="KW-0325">Glycoprotein</keyword>
<dbReference type="InterPro" id="IPR004843">
    <property type="entry name" value="Calcineurin-like_PHP"/>
</dbReference>
<feature type="chain" id="PRO_5043110063" description="Purple acid phosphatase" evidence="3">
    <location>
        <begin position="26"/>
        <end position="534"/>
    </location>
</feature>
<dbReference type="Proteomes" id="UP000735302">
    <property type="component" value="Unassembled WGS sequence"/>
</dbReference>
<dbReference type="InterPro" id="IPR015914">
    <property type="entry name" value="PAPs_N"/>
</dbReference>
<sequence>MFSYLSRSNLQLCLAWICVLCYSQASKEQNTSTYFLYNENSTDTKHVDPCLPMHVHISFGSNVLDITVLWATLKDCPGKVKFGIHPWGLESTVNSMNIYFDEQNREGLHYLHKVELKGLQPDTTYFYIPMSDQMQSGPFYFKTPKADSDWSADFLMFGDLGIYSDTVPSLVTEALSGKYTALFHVGDFAYDMKNEGGRVGDYFFDLIEPAAASIPYMTCPGNHEIDLESFAHYRHRFAMPGSKWPLPMNKMWYSIDIGLVHFVSYSSEVFFTHNGKYVNEQKDWLIRDLDKANNNRHKVPWIVVFGHRPLYCSTNIGDDCSHSDSRVREGLEDVFYKLSVDIVIQGHEHNYERLWPLYKHKVLAHSYIDPPAPVQLISGAAGSVENVDHFPMKVKPEWSAFRLDTQAINSYGRMLVVNESHVFWEQRSIQNHLTLDSIWIVKSRNQTQVSSTTSKPGLSEEAKTLLSEMCNRSFVRCHRVLILSLCGGVFLLVAVSLAVRVAVRKKRKENFAKTWSQLPEEIDSDDEIGGNRGM</sequence>
<comment type="similarity">
    <text evidence="3">Belongs to the metallophosphoesterase superfamily. Purple acid phosphatase family.</text>
</comment>